<dbReference type="GO" id="GO:0016020">
    <property type="term" value="C:membrane"/>
    <property type="evidence" value="ECO:0007669"/>
    <property type="project" value="UniProtKB-SubCell"/>
</dbReference>
<evidence type="ECO:0000313" key="9">
    <source>
        <dbReference type="Proteomes" id="UP000094801"/>
    </source>
</evidence>
<keyword evidence="2 6" id="KW-0812">Transmembrane</keyword>
<gene>
    <name evidence="8" type="ORF">CANARDRAFT_200937</name>
</gene>
<comment type="subcellular location">
    <subcellularLocation>
        <location evidence="1">Membrane</location>
        <topology evidence="1">Single-pass membrane protein</topology>
    </subcellularLocation>
</comment>
<keyword evidence="9" id="KW-1185">Reference proteome</keyword>
<evidence type="ECO:0000256" key="4">
    <source>
        <dbReference type="ARBA" id="ARBA00023136"/>
    </source>
</evidence>
<evidence type="ECO:0000313" key="8">
    <source>
        <dbReference type="EMBL" id="ODV84471.1"/>
    </source>
</evidence>
<dbReference type="AlphaFoldDB" id="A0A1E4SYB9"/>
<dbReference type="STRING" id="983967.A0A1E4SYB9"/>
<evidence type="ECO:0000256" key="1">
    <source>
        <dbReference type="ARBA" id="ARBA00004167"/>
    </source>
</evidence>
<dbReference type="GO" id="GO:0009100">
    <property type="term" value="P:glycoprotein metabolic process"/>
    <property type="evidence" value="ECO:0007669"/>
    <property type="project" value="UniProtKB-ARBA"/>
</dbReference>
<dbReference type="Proteomes" id="UP000094801">
    <property type="component" value="Unassembled WGS sequence"/>
</dbReference>
<feature type="compositionally biased region" description="Basic and acidic residues" evidence="5">
    <location>
        <begin position="563"/>
        <end position="577"/>
    </location>
</feature>
<dbReference type="InterPro" id="IPR007074">
    <property type="entry name" value="LicD/FKTN/FKRP_NTP_transf"/>
</dbReference>
<accession>A0A1E4SYB9</accession>
<evidence type="ECO:0000256" key="3">
    <source>
        <dbReference type="ARBA" id="ARBA00022989"/>
    </source>
</evidence>
<keyword evidence="3 6" id="KW-1133">Transmembrane helix</keyword>
<feature type="region of interest" description="Disordered" evidence="5">
    <location>
        <begin position="563"/>
        <end position="607"/>
    </location>
</feature>
<evidence type="ECO:0000256" key="6">
    <source>
        <dbReference type="SAM" id="Phobius"/>
    </source>
</evidence>
<feature type="domain" description="LicD/FKTN/FKRP nucleotidyltransferase" evidence="7">
    <location>
        <begin position="446"/>
        <end position="664"/>
    </location>
</feature>
<evidence type="ECO:0000256" key="5">
    <source>
        <dbReference type="SAM" id="MobiDB-lite"/>
    </source>
</evidence>
<organism evidence="8 9">
    <name type="scientific">[Candida] arabinofermentans NRRL YB-2248</name>
    <dbReference type="NCBI Taxonomy" id="983967"/>
    <lineage>
        <taxon>Eukaryota</taxon>
        <taxon>Fungi</taxon>
        <taxon>Dikarya</taxon>
        <taxon>Ascomycota</taxon>
        <taxon>Saccharomycotina</taxon>
        <taxon>Pichiomycetes</taxon>
        <taxon>Pichiales</taxon>
        <taxon>Pichiaceae</taxon>
        <taxon>Ogataea</taxon>
        <taxon>Ogataea/Candida clade</taxon>
    </lineage>
</organism>
<evidence type="ECO:0000259" key="7">
    <source>
        <dbReference type="Pfam" id="PF04991"/>
    </source>
</evidence>
<feature type="transmembrane region" description="Helical" evidence="6">
    <location>
        <begin position="21"/>
        <end position="39"/>
    </location>
</feature>
<proteinExistence type="predicted"/>
<dbReference type="Pfam" id="PF04991">
    <property type="entry name" value="LicD"/>
    <property type="match status" value="1"/>
</dbReference>
<dbReference type="EMBL" id="KV453856">
    <property type="protein sequence ID" value="ODV84471.1"/>
    <property type="molecule type" value="Genomic_DNA"/>
</dbReference>
<reference evidence="9" key="1">
    <citation type="submission" date="2016-04" db="EMBL/GenBank/DDBJ databases">
        <title>Comparative genomics of biotechnologically important yeasts.</title>
        <authorList>
            <consortium name="DOE Joint Genome Institute"/>
            <person name="Riley R."/>
            <person name="Haridas S."/>
            <person name="Wolfe K.H."/>
            <person name="Lopes M.R."/>
            <person name="Hittinger C.T."/>
            <person name="Goker M."/>
            <person name="Salamov A."/>
            <person name="Wisecaver J."/>
            <person name="Long T.M."/>
            <person name="Aerts A.L."/>
            <person name="Barry K."/>
            <person name="Choi C."/>
            <person name="Clum A."/>
            <person name="Coughlan A.Y."/>
            <person name="Deshpande S."/>
            <person name="Douglass A.P."/>
            <person name="Hanson S.J."/>
            <person name="Klenk H.-P."/>
            <person name="Labutti K."/>
            <person name="Lapidus A."/>
            <person name="Lindquist E."/>
            <person name="Lipzen A."/>
            <person name="Meier-Kolthoff J.P."/>
            <person name="Ohm R.A."/>
            <person name="Otillar R.P."/>
            <person name="Pangilinan J."/>
            <person name="Peng Y."/>
            <person name="Rokas A."/>
            <person name="Rosa C.A."/>
            <person name="Scheuner C."/>
            <person name="Sibirny A.A."/>
            <person name="Slot J.C."/>
            <person name="Stielow J.B."/>
            <person name="Sun H."/>
            <person name="Kurtzman C.P."/>
            <person name="Blackwell M."/>
            <person name="Grigoriev I.V."/>
            <person name="Jeffries T.W."/>
        </authorList>
    </citation>
    <scope>NUCLEOTIDE SEQUENCE [LARGE SCALE GENOMIC DNA]</scope>
    <source>
        <strain evidence="9">NRRL YB-2248</strain>
    </source>
</reference>
<protein>
    <recommendedName>
        <fullName evidence="7">LicD/FKTN/FKRP nucleotidyltransferase domain-containing protein</fullName>
    </recommendedName>
</protein>
<sequence>MLEKLKPRSYHSRLIPRKKRCILLLALICAIQTIFFTFYQTNKDFDVLSDITSYLKFSLSSTPSDLIEKIENKLINVDLSSDYNRYWKFYTDLNSYKLKFNPMTYLTQREKKHFFDPRITYSVYLNHIRKQFELNNPSNLDTNDDLRIKVPFSWQDWVDLSVLNPYLEYKEEDKPTCKDILTQGLDYTVTSKSEKSSGKFVDKSCVDNKDYKGNTPKTLLPGFNFIERSDKKTFLEKKIHAKSYLLSSAPIPNSILFLSTNGTYEVFPDQDQTMIDSGIFNEYLNDYSTSDSNIADPVDEFNKLVDNIPARKADVDFNELLNYENDYKYDIPLESFTYDYESIIKNYESKSKSKSLRLKEKKHLDSLKYSKSLNSKKLPKSFKEVNINWPASYNGHRLTENGGHYDYRFFNGFLTESQINDFDEVNEKRKIILHRMLHTWLQFTYKQGIVSLIAHGSLLSWYWDGLVFEWDNDIDVQMPIMELDKFSMKFNNSLIVEDLNYGFHKYYIDCGSFITHRTKGNGQNNIDARFIDADSGMYIDITGLALTDTAKLPSRFERKWKQINSSDKDNNKDTEIKDENDEEFSDDPPVLPGKRKKKLNTATETVPQLSPKAALARNTELQVFNCRNNHFYSYEELSPVSLSMMEGAPCLIPNDYSSVLNSEYVKGLTRDLFNKHKYLNDLRFWVPIKQIQKAVKIVNNGKSLRMSKLMSFYEDHGLEILLKLFEDDEILKEFYLTHQITNNHALEFELIRKLKENDYNDNEIEFEVDKAQYIELMESYKHMEKPLRKDLFNYLNEIEKLGNFIQLELENDQASILDNGEGFYYSNAIKKPTDGNPRNRKKKKKIDNVNTQPTKAGS</sequence>
<name>A0A1E4SYB9_9ASCO</name>
<evidence type="ECO:0000256" key="2">
    <source>
        <dbReference type="ARBA" id="ARBA00022692"/>
    </source>
</evidence>
<dbReference type="PANTHER" id="PTHR15407:SF28">
    <property type="entry name" value="RIBITOL-5-PHOSPHATE TRANSFERASE FKTN"/>
    <property type="match status" value="1"/>
</dbReference>
<dbReference type="PANTHER" id="PTHR15407">
    <property type="entry name" value="FUKUTIN-RELATED"/>
    <property type="match status" value="1"/>
</dbReference>
<dbReference type="InterPro" id="IPR009644">
    <property type="entry name" value="FKTN/MNN4/W02B3.4-1"/>
</dbReference>
<dbReference type="OrthoDB" id="444255at2759"/>
<keyword evidence="4 6" id="KW-0472">Membrane</keyword>
<feature type="compositionally biased region" description="Polar residues" evidence="5">
    <location>
        <begin position="848"/>
        <end position="858"/>
    </location>
</feature>
<feature type="region of interest" description="Disordered" evidence="5">
    <location>
        <begin position="828"/>
        <end position="858"/>
    </location>
</feature>